<accession>A0A1F7ZXP1</accession>
<dbReference type="Proteomes" id="UP000179179">
    <property type="component" value="Unassembled WGS sequence"/>
</dbReference>
<keyword evidence="2" id="KW-1185">Reference proteome</keyword>
<dbReference type="EMBL" id="LYCR01000064">
    <property type="protein sequence ID" value="OGM43845.1"/>
    <property type="molecule type" value="Genomic_DNA"/>
</dbReference>
<dbReference type="RefSeq" id="XP_022387562.1">
    <property type="nucleotide sequence ID" value="XM_022534685.1"/>
</dbReference>
<evidence type="ECO:0000313" key="2">
    <source>
        <dbReference type="Proteomes" id="UP000179179"/>
    </source>
</evidence>
<dbReference type="GeneID" id="34450946"/>
<dbReference type="OrthoDB" id="71599at2759"/>
<comment type="caution">
    <text evidence="1">The sequence shown here is derived from an EMBL/GenBank/DDBJ whole genome shotgun (WGS) entry which is preliminary data.</text>
</comment>
<protein>
    <submittedName>
        <fullName evidence="1">Uncharacterized protein</fullName>
    </submittedName>
</protein>
<dbReference type="AlphaFoldDB" id="A0A1F7ZXP1"/>
<organism evidence="1 2">
    <name type="scientific">Aspergillus bombycis</name>
    <dbReference type="NCBI Taxonomy" id="109264"/>
    <lineage>
        <taxon>Eukaryota</taxon>
        <taxon>Fungi</taxon>
        <taxon>Dikarya</taxon>
        <taxon>Ascomycota</taxon>
        <taxon>Pezizomycotina</taxon>
        <taxon>Eurotiomycetes</taxon>
        <taxon>Eurotiomycetidae</taxon>
        <taxon>Eurotiales</taxon>
        <taxon>Aspergillaceae</taxon>
        <taxon>Aspergillus</taxon>
    </lineage>
</organism>
<evidence type="ECO:0000313" key="1">
    <source>
        <dbReference type="EMBL" id="OGM43845.1"/>
    </source>
</evidence>
<sequence>MALQKLLDEPKGKTTYYPRQAFLLHVFWEAPNQSAADKVLDALQRCSKATCRDTPCVPTYYFRRSALDASLIHEKPLTVGDHPQLRDALKRMKVGVPKPAIQADLVRRGLNPDLLDMDPATPLPQAMQQTPVILEFTELYLDERSFYEHAGSKEYLAAYGEVIAPGLHNRQTTVRLGYPTAEIRDRILAPMLKEQVEPLQDRCVLWRRPPVKPQSPTLLSMDVPGAAKHAMEILPDSLHQLSTTLVAFPHPLREGRVRVLAILPLLPDRRLFQELANVTLNGIEVHCDKSHLDIVQNDMALVDFRCLHVVQEVKCGYLIHDKAETVDEINDQSGLKSGT</sequence>
<reference evidence="1 2" key="1">
    <citation type="journal article" date="2016" name="Genome Biol. Evol.">
        <title>Draft genome sequence of an aflatoxigenic Aspergillus species, A. bombycis.</title>
        <authorList>
            <person name="Moore G.G."/>
            <person name="Mack B.M."/>
            <person name="Beltz S.B."/>
            <person name="Gilbert M.K."/>
        </authorList>
    </citation>
    <scope>NUCLEOTIDE SEQUENCE [LARGE SCALE GENOMIC DNA]</scope>
    <source>
        <strain evidence="2">NRRL 26010</strain>
    </source>
</reference>
<proteinExistence type="predicted"/>
<name>A0A1F7ZXP1_9EURO</name>
<gene>
    <name evidence="1" type="ORF">ABOM_007556</name>
</gene>